<accession>A0A1W1W1T5</accession>
<dbReference type="CDD" id="cd17932">
    <property type="entry name" value="DEXQc_UvrD"/>
    <property type="match status" value="1"/>
</dbReference>
<evidence type="ECO:0000259" key="13">
    <source>
        <dbReference type="PROSITE" id="PS51198"/>
    </source>
</evidence>
<keyword evidence="3 11" id="KW-0378">Hydrolase</keyword>
<dbReference type="Pfam" id="PF00580">
    <property type="entry name" value="UvrD-helicase"/>
    <property type="match status" value="1"/>
</dbReference>
<dbReference type="GO" id="GO:0005524">
    <property type="term" value="F:ATP binding"/>
    <property type="evidence" value="ECO:0007669"/>
    <property type="project" value="UniProtKB-UniRule"/>
</dbReference>
<proteinExistence type="inferred from homology"/>
<name>A0A1W1W1T5_9FIRM</name>
<evidence type="ECO:0000259" key="14">
    <source>
        <dbReference type="PROSITE" id="PS51217"/>
    </source>
</evidence>
<comment type="catalytic activity">
    <reaction evidence="8">
        <text>Couples ATP hydrolysis with the unwinding of duplex DNA by translocating in the 3'-5' direction.</text>
        <dbReference type="EC" id="5.6.2.4"/>
    </reaction>
</comment>
<keyword evidence="16" id="KW-1185">Reference proteome</keyword>
<evidence type="ECO:0000256" key="9">
    <source>
        <dbReference type="ARBA" id="ARBA00034808"/>
    </source>
</evidence>
<evidence type="ECO:0000256" key="5">
    <source>
        <dbReference type="ARBA" id="ARBA00022840"/>
    </source>
</evidence>
<evidence type="ECO:0000313" key="16">
    <source>
        <dbReference type="Proteomes" id="UP000192569"/>
    </source>
</evidence>
<dbReference type="InterPro" id="IPR016195">
    <property type="entry name" value="Pol/histidinol_Pase-like"/>
</dbReference>
<feature type="binding site" evidence="11">
    <location>
        <begin position="508"/>
        <end position="515"/>
    </location>
    <ligand>
        <name>ATP</name>
        <dbReference type="ChEBI" id="CHEBI:30616"/>
    </ligand>
</feature>
<dbReference type="InterPro" id="IPR014017">
    <property type="entry name" value="DNA_helicase_UvrD-like_C"/>
</dbReference>
<sequence>MKFVADFHIHSYYSRATSQEAVPEELYRWAVYKGVTLVGTGDFTHPAWRKELKEKLEPAEEGLYQLKKEFCPSLEVIGEPTYAPEWQSFLVRFIISGEISTIYKKAGRVRKIHHLILLPSLEAAEELSRRLEQLGNLESDGRPILGLDSRHLLELVLEVCREALFIPAHIWTPHFSLLGANSGFDSPEECFEDLTEYIYALETGLSSDPPMNWRLSGLDSFLLVSNSDAHSPRNLAREANLFQTDLSYPAIYRALKERDPEAFLGTIEFFPEEGKYHYDGHRACRVRFKPAETRTAGGICPVCGRRLTVGVLHRVEELADREEGVRPPDARPYQSLVPLPEVIASALGVGVSSKQVIQRYFSLLRHLGPELLILREAPLEEIARVAGPLVAEAVRRMREGEIEVQPGFDGEYGKIILLKPEERVGFSGQATLFGVKAVTEEVGEEKVSGASRKFGQEIKLESLQGKAPVEGLKGENGVTFSPSPLLSGLNPQQVEAVTAEEGPVVVIAGPGTGKTRTLVYRLAYLLGEKKVPPGDIAAVTFTNKAAEEIKERIDELLKGIIGEKAFTVGTFHSICLDLLRQVYGLEFTLLDEVDVQEIWQEVLREKAPAGRQKAKRLKEEISLLKSRGMEPSSPGVPPELKPFYEAYQERLVYYRALDYDDLLLETLRREEARAGQGQPSRFAYLLVDEFQDVNPVQYQLVRVWAGDGKNLFVIGDPDQAIYGFRGADHRFFFKLQEEFPQAKVIRLVLNYRSTPTVLKAACGLLKQKNPQLVATRGDGPRILHLEVPSEIAEGIAVVREIERLVGGATMLQAHGQCAAVGQDGVEIGDKSYSFSDIAVLFRSSRELKALEECFLKEGIPYRVIGRESFLEDPQVREAIDFFRCVNSPEDDFHLYRSLRRMGVKGEYLACLLEMAQRTGSSLWEFIGELVEGKGHYLGSVSREALTLPPETLPRLRHFRETLLIYRALADTQPAAELLARWEEERGPHRSESLERLLRVAARFNNLPSFLRGITLAQEADHERLGGQALTSEFVSLMTLHAAKGLEFPVVFITGVDEGIIPFAGQDGEEEMPMGKDLLREGDEFLEKLEEERRLFYVGITRAKEVLILLSARARTLYGRKILFQPSRFLQDIPPDCLKKKIWKDERRKKEAREEGWEQLSLFPRMS</sequence>
<dbReference type="InterPro" id="IPR000212">
    <property type="entry name" value="DNA_helicase_UvrD/REP"/>
</dbReference>
<evidence type="ECO:0000256" key="2">
    <source>
        <dbReference type="ARBA" id="ARBA00022741"/>
    </source>
</evidence>
<evidence type="ECO:0000256" key="8">
    <source>
        <dbReference type="ARBA" id="ARBA00034617"/>
    </source>
</evidence>
<reference evidence="15 16" key="1">
    <citation type="submission" date="2017-04" db="EMBL/GenBank/DDBJ databases">
        <authorList>
            <person name="Afonso C.L."/>
            <person name="Miller P.J."/>
            <person name="Scott M.A."/>
            <person name="Spackman E."/>
            <person name="Goraichik I."/>
            <person name="Dimitrov K.M."/>
            <person name="Suarez D.L."/>
            <person name="Swayne D.E."/>
        </authorList>
    </citation>
    <scope>NUCLEOTIDE SEQUENCE [LARGE SCALE GENOMIC DNA]</scope>
    <source>
        <strain evidence="15 16">ToBE</strain>
    </source>
</reference>
<dbReference type="GO" id="GO:0016887">
    <property type="term" value="F:ATP hydrolysis activity"/>
    <property type="evidence" value="ECO:0007669"/>
    <property type="project" value="RHEA"/>
</dbReference>
<dbReference type="SUPFAM" id="SSF89550">
    <property type="entry name" value="PHP domain-like"/>
    <property type="match status" value="1"/>
</dbReference>
<feature type="compositionally biased region" description="Basic and acidic residues" evidence="12">
    <location>
        <begin position="1146"/>
        <end position="1155"/>
    </location>
</feature>
<evidence type="ECO:0000256" key="11">
    <source>
        <dbReference type="PROSITE-ProRule" id="PRU00560"/>
    </source>
</evidence>
<keyword evidence="2 11" id="KW-0547">Nucleotide-binding</keyword>
<dbReference type="AlphaFoldDB" id="A0A1W1W1T5"/>
<dbReference type="RefSeq" id="WP_084666621.1">
    <property type="nucleotide sequence ID" value="NZ_LT838272.1"/>
</dbReference>
<evidence type="ECO:0000256" key="12">
    <source>
        <dbReference type="SAM" id="MobiDB-lite"/>
    </source>
</evidence>
<dbReference type="GO" id="GO:0000725">
    <property type="term" value="P:recombinational repair"/>
    <property type="evidence" value="ECO:0007669"/>
    <property type="project" value="TreeGrafter"/>
</dbReference>
<dbReference type="PROSITE" id="PS51198">
    <property type="entry name" value="UVRD_HELICASE_ATP_BIND"/>
    <property type="match status" value="1"/>
</dbReference>
<feature type="domain" description="UvrD-like helicase ATP-binding" evidence="13">
    <location>
        <begin position="487"/>
        <end position="754"/>
    </location>
</feature>
<evidence type="ECO:0000256" key="1">
    <source>
        <dbReference type="ARBA" id="ARBA00009922"/>
    </source>
</evidence>
<dbReference type="InterPro" id="IPR027417">
    <property type="entry name" value="P-loop_NTPase"/>
</dbReference>
<organism evidence="15 16">
    <name type="scientific">Thermanaeromonas toyohensis ToBE</name>
    <dbReference type="NCBI Taxonomy" id="698762"/>
    <lineage>
        <taxon>Bacteria</taxon>
        <taxon>Bacillati</taxon>
        <taxon>Bacillota</taxon>
        <taxon>Clostridia</taxon>
        <taxon>Neomoorellales</taxon>
        <taxon>Neomoorellaceae</taxon>
        <taxon>Thermanaeromonas</taxon>
    </lineage>
</organism>
<dbReference type="Proteomes" id="UP000192569">
    <property type="component" value="Chromosome I"/>
</dbReference>
<protein>
    <recommendedName>
        <fullName evidence="9">DNA 3'-5' helicase</fullName>
        <ecNumber evidence="9">5.6.2.4</ecNumber>
    </recommendedName>
</protein>
<dbReference type="EMBL" id="LT838272">
    <property type="protein sequence ID" value="SMB99526.1"/>
    <property type="molecule type" value="Genomic_DNA"/>
</dbReference>
<dbReference type="EC" id="5.6.2.4" evidence="9"/>
<dbReference type="Pfam" id="PF13361">
    <property type="entry name" value="UvrD_C"/>
    <property type="match status" value="1"/>
</dbReference>
<feature type="region of interest" description="Disordered" evidence="12">
    <location>
        <begin position="1146"/>
        <end position="1166"/>
    </location>
</feature>
<evidence type="ECO:0000256" key="10">
    <source>
        <dbReference type="ARBA" id="ARBA00048988"/>
    </source>
</evidence>
<evidence type="ECO:0000256" key="7">
    <source>
        <dbReference type="ARBA" id="ARBA00023235"/>
    </source>
</evidence>
<evidence type="ECO:0000313" key="15">
    <source>
        <dbReference type="EMBL" id="SMB99526.1"/>
    </source>
</evidence>
<gene>
    <name evidence="15" type="ORF">SAMN00808754_2944</name>
</gene>
<dbReference type="InterPro" id="IPR014016">
    <property type="entry name" value="UvrD-like_ATP-bd"/>
</dbReference>
<dbReference type="Gene3D" id="1.10.486.10">
    <property type="entry name" value="PCRA, domain 4"/>
    <property type="match status" value="1"/>
</dbReference>
<comment type="similarity">
    <text evidence="1">Belongs to the helicase family. UvrD subfamily.</text>
</comment>
<dbReference type="Gene3D" id="3.20.20.140">
    <property type="entry name" value="Metal-dependent hydrolases"/>
    <property type="match status" value="1"/>
</dbReference>
<keyword evidence="4 11" id="KW-0347">Helicase</keyword>
<feature type="domain" description="UvrD-like helicase C-terminal" evidence="14">
    <location>
        <begin position="751"/>
        <end position="1044"/>
    </location>
</feature>
<evidence type="ECO:0000256" key="3">
    <source>
        <dbReference type="ARBA" id="ARBA00022801"/>
    </source>
</evidence>
<dbReference type="PANTHER" id="PTHR11070:SF2">
    <property type="entry name" value="ATP-DEPENDENT DNA HELICASE SRS2"/>
    <property type="match status" value="1"/>
</dbReference>
<dbReference type="PANTHER" id="PTHR11070">
    <property type="entry name" value="UVRD / RECB / PCRA DNA HELICASE FAMILY MEMBER"/>
    <property type="match status" value="1"/>
</dbReference>
<dbReference type="OrthoDB" id="9810135at2"/>
<keyword evidence="7" id="KW-0413">Isomerase</keyword>
<evidence type="ECO:0000256" key="4">
    <source>
        <dbReference type="ARBA" id="ARBA00022806"/>
    </source>
</evidence>
<dbReference type="CDD" id="cd19067">
    <property type="entry name" value="PfuEndoQ-like"/>
    <property type="match status" value="1"/>
</dbReference>
<dbReference type="PROSITE" id="PS51217">
    <property type="entry name" value="UVRD_HELICASE_CTER"/>
    <property type="match status" value="1"/>
</dbReference>
<dbReference type="STRING" id="698762.SAMN00808754_2944"/>
<evidence type="ECO:0000256" key="6">
    <source>
        <dbReference type="ARBA" id="ARBA00023125"/>
    </source>
</evidence>
<dbReference type="GO" id="GO:0043138">
    <property type="term" value="F:3'-5' DNA helicase activity"/>
    <property type="evidence" value="ECO:0007669"/>
    <property type="project" value="UniProtKB-EC"/>
</dbReference>
<keyword evidence="5 11" id="KW-0067">ATP-binding</keyword>
<dbReference type="Gene3D" id="1.10.10.160">
    <property type="match status" value="1"/>
</dbReference>
<dbReference type="InterPro" id="IPR013986">
    <property type="entry name" value="DExx_box_DNA_helicase_dom_sf"/>
</dbReference>
<dbReference type="GO" id="GO:0003677">
    <property type="term" value="F:DNA binding"/>
    <property type="evidence" value="ECO:0007669"/>
    <property type="project" value="UniProtKB-KW"/>
</dbReference>
<dbReference type="CDD" id="cd18807">
    <property type="entry name" value="SF1_C_UvrD"/>
    <property type="match status" value="1"/>
</dbReference>
<comment type="catalytic activity">
    <reaction evidence="10">
        <text>ATP + H2O = ADP + phosphate + H(+)</text>
        <dbReference type="Rhea" id="RHEA:13065"/>
        <dbReference type="ChEBI" id="CHEBI:15377"/>
        <dbReference type="ChEBI" id="CHEBI:15378"/>
        <dbReference type="ChEBI" id="CHEBI:30616"/>
        <dbReference type="ChEBI" id="CHEBI:43474"/>
        <dbReference type="ChEBI" id="CHEBI:456216"/>
        <dbReference type="EC" id="5.6.2.4"/>
    </reaction>
</comment>
<dbReference type="SUPFAM" id="SSF52540">
    <property type="entry name" value="P-loop containing nucleoside triphosphate hydrolases"/>
    <property type="match status" value="1"/>
</dbReference>
<dbReference type="Gene3D" id="3.40.50.300">
    <property type="entry name" value="P-loop containing nucleotide triphosphate hydrolases"/>
    <property type="match status" value="2"/>
</dbReference>
<keyword evidence="6" id="KW-0238">DNA-binding</keyword>